<reference evidence="6 7" key="1">
    <citation type="submission" date="2018-07" db="EMBL/GenBank/DDBJ databases">
        <title>Genomic Encyclopedia of Type Strains, Phase IV (KMG-IV): sequencing the most valuable type-strain genomes for metagenomic binning, comparative biology and taxonomic classification.</title>
        <authorList>
            <person name="Goeker M."/>
        </authorList>
    </citation>
    <scope>NUCLEOTIDE SEQUENCE [LARGE SCALE GENOMIC DNA]</scope>
    <source>
        <strain evidence="6 7">DSM 26725</strain>
    </source>
</reference>
<evidence type="ECO:0000256" key="1">
    <source>
        <dbReference type="ARBA" id="ARBA00022729"/>
    </source>
</evidence>
<evidence type="ECO:0000256" key="4">
    <source>
        <dbReference type="HAMAP-Rule" id="MF_00922"/>
    </source>
</evidence>
<dbReference type="HAMAP" id="MF_00922">
    <property type="entry name" value="OM_assembly_BamD"/>
    <property type="match status" value="1"/>
</dbReference>
<dbReference type="NCBIfam" id="TIGR03302">
    <property type="entry name" value="OM_YfiO"/>
    <property type="match status" value="1"/>
</dbReference>
<name>A0A3D9FJ04_9SPHN</name>
<keyword evidence="3 4" id="KW-0998">Cell outer membrane</keyword>
<dbReference type="SUPFAM" id="SSF48452">
    <property type="entry name" value="TPR-like"/>
    <property type="match status" value="1"/>
</dbReference>
<dbReference type="AlphaFoldDB" id="A0A3D9FJ04"/>
<dbReference type="OrthoDB" id="9804044at2"/>
<evidence type="ECO:0000259" key="5">
    <source>
        <dbReference type="Pfam" id="PF13525"/>
    </source>
</evidence>
<feature type="domain" description="Outer membrane lipoprotein BamD-like" evidence="5">
    <location>
        <begin position="40"/>
        <end position="233"/>
    </location>
</feature>
<protein>
    <recommendedName>
        <fullName evidence="4">Outer membrane protein assembly factor BamD</fullName>
    </recommendedName>
</protein>
<comment type="subunit">
    <text evidence="4">Part of the Bam complex.</text>
</comment>
<sequence length="266" mass="30220" precursor="true">MRIQSSPAALLLAAAAFVPLASCAGPSAQTRADTQYVARDVNTLYNLAKDRLDRNQYALAAAIFSEVERQHPYSPWARRAQLMGAFSFYLAREYPEAISSARRFISIHPGNRDAPYAYYLIAISYYEQMSDVTRDQSVTRQAQVALNEVVRRYPESVYAADARLKLDLVNDHLAGKEMEIGRFYQRRRQWLAATVRFRNVVDSYDTTTHAPEALMRLTESYLALGIVEEARRSAAVLGNNYPESRWYTRAYELMRRHGGVQATGTD</sequence>
<comment type="similarity">
    <text evidence="4">Belongs to the BamD family.</text>
</comment>
<dbReference type="InterPro" id="IPR017689">
    <property type="entry name" value="BamD"/>
</dbReference>
<proteinExistence type="inferred from homology"/>
<evidence type="ECO:0000256" key="2">
    <source>
        <dbReference type="ARBA" id="ARBA00023136"/>
    </source>
</evidence>
<dbReference type="InterPro" id="IPR039565">
    <property type="entry name" value="BamD-like"/>
</dbReference>
<dbReference type="Gene3D" id="1.25.40.10">
    <property type="entry name" value="Tetratricopeptide repeat domain"/>
    <property type="match status" value="1"/>
</dbReference>
<dbReference type="EMBL" id="QRDP01000004">
    <property type="protein sequence ID" value="RED17557.1"/>
    <property type="molecule type" value="Genomic_DNA"/>
</dbReference>
<dbReference type="Proteomes" id="UP000256310">
    <property type="component" value="Unassembled WGS sequence"/>
</dbReference>
<keyword evidence="2 4" id="KW-0472">Membrane</keyword>
<gene>
    <name evidence="4" type="primary">bamD</name>
    <name evidence="6" type="ORF">DFR46_2607</name>
</gene>
<comment type="function">
    <text evidence="4">Part of the outer membrane protein assembly complex, which is involved in assembly and insertion of beta-barrel proteins into the outer membrane.</text>
</comment>
<evidence type="ECO:0000256" key="3">
    <source>
        <dbReference type="ARBA" id="ARBA00023237"/>
    </source>
</evidence>
<comment type="subcellular location">
    <subcellularLocation>
        <location evidence="4">Cell outer membrane</location>
    </subcellularLocation>
</comment>
<feature type="chain" id="PRO_5017840636" description="Outer membrane protein assembly factor BamD" evidence="4">
    <location>
        <begin position="25"/>
        <end position="266"/>
    </location>
</feature>
<dbReference type="GO" id="GO:0043165">
    <property type="term" value="P:Gram-negative-bacterium-type cell outer membrane assembly"/>
    <property type="evidence" value="ECO:0007669"/>
    <property type="project" value="UniProtKB-UniRule"/>
</dbReference>
<organism evidence="6 7">
    <name type="scientific">Parasphingopyxis lamellibrachiae</name>
    <dbReference type="NCBI Taxonomy" id="680125"/>
    <lineage>
        <taxon>Bacteria</taxon>
        <taxon>Pseudomonadati</taxon>
        <taxon>Pseudomonadota</taxon>
        <taxon>Alphaproteobacteria</taxon>
        <taxon>Sphingomonadales</taxon>
        <taxon>Sphingomonadaceae</taxon>
        <taxon>Parasphingopyxis</taxon>
    </lineage>
</organism>
<dbReference type="Pfam" id="PF13525">
    <property type="entry name" value="YfiO"/>
    <property type="match status" value="1"/>
</dbReference>
<dbReference type="InterPro" id="IPR011990">
    <property type="entry name" value="TPR-like_helical_dom_sf"/>
</dbReference>
<dbReference type="GO" id="GO:0051205">
    <property type="term" value="P:protein insertion into membrane"/>
    <property type="evidence" value="ECO:0007669"/>
    <property type="project" value="UniProtKB-UniRule"/>
</dbReference>
<keyword evidence="7" id="KW-1185">Reference proteome</keyword>
<dbReference type="GO" id="GO:0009279">
    <property type="term" value="C:cell outer membrane"/>
    <property type="evidence" value="ECO:0007669"/>
    <property type="project" value="UniProtKB-SubCell"/>
</dbReference>
<evidence type="ECO:0000313" key="6">
    <source>
        <dbReference type="EMBL" id="RED17557.1"/>
    </source>
</evidence>
<dbReference type="RefSeq" id="WP_116236811.1">
    <property type="nucleotide sequence ID" value="NZ_QRDP01000004.1"/>
</dbReference>
<accession>A0A3D9FJ04</accession>
<keyword evidence="1 4" id="KW-0732">Signal</keyword>
<evidence type="ECO:0000313" key="7">
    <source>
        <dbReference type="Proteomes" id="UP000256310"/>
    </source>
</evidence>
<feature type="signal peptide" evidence="4">
    <location>
        <begin position="1"/>
        <end position="24"/>
    </location>
</feature>
<dbReference type="CDD" id="cd15830">
    <property type="entry name" value="BamD"/>
    <property type="match status" value="1"/>
</dbReference>
<comment type="caution">
    <text evidence="6">The sequence shown here is derived from an EMBL/GenBank/DDBJ whole genome shotgun (WGS) entry which is preliminary data.</text>
</comment>